<dbReference type="EMBL" id="SLWR01000006">
    <property type="protein sequence ID" value="TCO47224.1"/>
    <property type="molecule type" value="Genomic_DNA"/>
</dbReference>
<evidence type="ECO:0000313" key="3">
    <source>
        <dbReference type="Proteomes" id="UP000295573"/>
    </source>
</evidence>
<evidence type="ECO:0000256" key="1">
    <source>
        <dbReference type="SAM" id="SignalP"/>
    </source>
</evidence>
<dbReference type="RefSeq" id="WP_132150660.1">
    <property type="nucleotide sequence ID" value="NZ_SLWR01000006.1"/>
</dbReference>
<feature type="chain" id="PRO_5020868192" description="Carboxypeptidase family protein" evidence="1">
    <location>
        <begin position="26"/>
        <end position="357"/>
    </location>
</feature>
<protein>
    <recommendedName>
        <fullName evidence="4">Carboxypeptidase family protein</fullName>
    </recommendedName>
</protein>
<feature type="signal peptide" evidence="1">
    <location>
        <begin position="1"/>
        <end position="25"/>
    </location>
</feature>
<sequence>MNPLTLLAAATVLTAAAGTATTATAMPARMADCLADTVITVPAYPAVTNGEFYTDPLAVSPSESRYTISAYLNQCLGTETRVTVSRPDGSQSHRVLLDYVCDRADCRGTIDGVDQLSYATATGPWRITKIDADGRTVNLANPVYFTIKRATVATLSVPAVNVPAKPRATGRVTYWTAAGTQSPVPGRRVNIRTMGSAPQTVATTTTDSNGRYSVTVPVAHGTWLEAAVPSTSTLGWDLSNSYYVKILHPTSITGTAAPTSATVIHNGTKMSTYGHLRVLTNAGKSIPFASQKVVVQTRPKANPSVGYSTVGTATTTNTGYYYTNWNATVDADVRVAFNSPYQTITGSSRWVRSIDVQ</sequence>
<evidence type="ECO:0008006" key="4">
    <source>
        <dbReference type="Google" id="ProtNLM"/>
    </source>
</evidence>
<keyword evidence="3" id="KW-1185">Reference proteome</keyword>
<evidence type="ECO:0000313" key="2">
    <source>
        <dbReference type="EMBL" id="TCO47224.1"/>
    </source>
</evidence>
<organism evidence="2 3">
    <name type="scientific">Kribbella antiqua</name>
    <dbReference type="NCBI Taxonomy" id="2512217"/>
    <lineage>
        <taxon>Bacteria</taxon>
        <taxon>Bacillati</taxon>
        <taxon>Actinomycetota</taxon>
        <taxon>Actinomycetes</taxon>
        <taxon>Propionibacteriales</taxon>
        <taxon>Kribbellaceae</taxon>
        <taxon>Kribbella</taxon>
    </lineage>
</organism>
<keyword evidence="1" id="KW-0732">Signal</keyword>
<dbReference type="AlphaFoldDB" id="A0A4R2IQ15"/>
<gene>
    <name evidence="2" type="ORF">EV646_106465</name>
</gene>
<dbReference type="Proteomes" id="UP000295573">
    <property type="component" value="Unassembled WGS sequence"/>
</dbReference>
<name>A0A4R2IQ15_9ACTN</name>
<reference evidence="2 3" key="1">
    <citation type="journal article" date="2015" name="Stand. Genomic Sci.">
        <title>Genomic Encyclopedia of Bacterial and Archaeal Type Strains, Phase III: the genomes of soil and plant-associated and newly described type strains.</title>
        <authorList>
            <person name="Whitman W.B."/>
            <person name="Woyke T."/>
            <person name="Klenk H.P."/>
            <person name="Zhou Y."/>
            <person name="Lilburn T.G."/>
            <person name="Beck B.J."/>
            <person name="De Vos P."/>
            <person name="Vandamme P."/>
            <person name="Eisen J.A."/>
            <person name="Garrity G."/>
            <person name="Hugenholtz P."/>
            <person name="Kyrpides N.C."/>
        </authorList>
    </citation>
    <scope>NUCLEOTIDE SEQUENCE [LARGE SCALE GENOMIC DNA]</scope>
    <source>
        <strain evidence="2 3">VKM Ac-2541</strain>
    </source>
</reference>
<accession>A0A4R2IQ15</accession>
<proteinExistence type="predicted"/>
<comment type="caution">
    <text evidence="2">The sequence shown here is derived from an EMBL/GenBank/DDBJ whole genome shotgun (WGS) entry which is preliminary data.</text>
</comment>